<evidence type="ECO:0000313" key="8">
    <source>
        <dbReference type="Proteomes" id="UP000287177"/>
    </source>
</evidence>
<dbReference type="NCBIfam" id="TIGR00027">
    <property type="entry name" value="mthyl_TIGR00027"/>
    <property type="match status" value="1"/>
</dbReference>
<evidence type="ECO:0000256" key="3">
    <source>
        <dbReference type="ARBA" id="ARBA00022603"/>
    </source>
</evidence>
<dbReference type="SUPFAM" id="SSF53335">
    <property type="entry name" value="S-adenosyl-L-methionine-dependent methyltransferases"/>
    <property type="match status" value="1"/>
</dbReference>
<evidence type="ECO:0000256" key="6">
    <source>
        <dbReference type="RuleBase" id="RU362030"/>
    </source>
</evidence>
<evidence type="ECO:0000256" key="5">
    <source>
        <dbReference type="ARBA" id="ARBA00022691"/>
    </source>
</evidence>
<dbReference type="InterPro" id="IPR029063">
    <property type="entry name" value="SAM-dependent_MTases_sf"/>
</dbReference>
<keyword evidence="3 6" id="KW-0489">Methyltransferase</keyword>
<gene>
    <name evidence="7" type="ORF">MELE44368_20215</name>
</gene>
<keyword evidence="4" id="KW-0808">Transferase</keyword>
<accession>A0A439DTE8</accession>
<dbReference type="Gene3D" id="3.40.50.150">
    <property type="entry name" value="Vaccinia Virus protein VP39"/>
    <property type="match status" value="1"/>
</dbReference>
<organism evidence="7 8">
    <name type="scientific">Mycolicibacterium elephantis DSM 44368</name>
    <dbReference type="NCBI Taxonomy" id="1335622"/>
    <lineage>
        <taxon>Bacteria</taxon>
        <taxon>Bacillati</taxon>
        <taxon>Actinomycetota</taxon>
        <taxon>Actinomycetes</taxon>
        <taxon>Mycobacteriales</taxon>
        <taxon>Mycobacteriaceae</taxon>
        <taxon>Mycolicibacterium</taxon>
    </lineage>
</organism>
<evidence type="ECO:0000256" key="2">
    <source>
        <dbReference type="ARBA" id="ARBA00008138"/>
    </source>
</evidence>
<dbReference type="InterPro" id="IPR007213">
    <property type="entry name" value="Ppm1/Ppm2/Tcmp"/>
</dbReference>
<dbReference type="GO" id="GO:0008168">
    <property type="term" value="F:methyltransferase activity"/>
    <property type="evidence" value="ECO:0007669"/>
    <property type="project" value="UniProtKB-UniRule"/>
</dbReference>
<dbReference type="PANTHER" id="PTHR43619">
    <property type="entry name" value="S-ADENOSYL-L-METHIONINE-DEPENDENT METHYLTRANSFERASE YKTD-RELATED"/>
    <property type="match status" value="1"/>
</dbReference>
<dbReference type="EMBL" id="ATDN01000017">
    <property type="protein sequence ID" value="RWA19668.1"/>
    <property type="molecule type" value="Genomic_DNA"/>
</dbReference>
<evidence type="ECO:0000256" key="4">
    <source>
        <dbReference type="ARBA" id="ARBA00022679"/>
    </source>
</evidence>
<dbReference type="PANTHER" id="PTHR43619:SF2">
    <property type="entry name" value="S-ADENOSYL-L-METHIONINE-DEPENDENT METHYLTRANSFERASES SUPERFAMILY PROTEIN"/>
    <property type="match status" value="1"/>
</dbReference>
<comment type="function">
    <text evidence="1 6">Exhibits S-adenosyl-L-methionine-dependent methyltransferase activity.</text>
</comment>
<comment type="caution">
    <text evidence="7">The sequence shown here is derived from an EMBL/GenBank/DDBJ whole genome shotgun (WGS) entry which is preliminary data.</text>
</comment>
<evidence type="ECO:0000256" key="1">
    <source>
        <dbReference type="ARBA" id="ARBA00003907"/>
    </source>
</evidence>
<dbReference type="Pfam" id="PF04072">
    <property type="entry name" value="LCM"/>
    <property type="match status" value="1"/>
</dbReference>
<protein>
    <recommendedName>
        <fullName evidence="6">S-adenosyl-L-methionine-dependent methyltransferase</fullName>
        <ecNumber evidence="6">2.1.1.-</ecNumber>
    </recommendedName>
</protein>
<keyword evidence="8" id="KW-1185">Reference proteome</keyword>
<dbReference type="GO" id="GO:0032259">
    <property type="term" value="P:methylation"/>
    <property type="evidence" value="ECO:0007669"/>
    <property type="project" value="UniProtKB-KW"/>
</dbReference>
<dbReference type="AlphaFoldDB" id="A0A439DTE8"/>
<dbReference type="EC" id="2.1.1.-" evidence="6"/>
<dbReference type="InterPro" id="IPR011610">
    <property type="entry name" value="SAM_mthyl_Trfase_ML2640-like"/>
</dbReference>
<dbReference type="Proteomes" id="UP000287177">
    <property type="component" value="Unassembled WGS sequence"/>
</dbReference>
<proteinExistence type="inferred from homology"/>
<name>A0A439DTE8_9MYCO</name>
<dbReference type="RefSeq" id="WP_128108935.1">
    <property type="nucleotide sequence ID" value="NZ_ATDN01000017.1"/>
</dbReference>
<sequence length="294" mass="31497">MTQSRADWDPGSGLGLTATEAAAARAAAAKRQDPLIIDPYAEPLVSAVGVEFFTRLAAGELDESGFALPGMVDWVATRSRFFDDFLTASQHAGTTQVVIIGAGLDSRAYRLPWSPGATLYELDLAEVLSFKTRTMTNLGVHPRVDHRVVGVDLRDDWVTVLRHNGFDDTVPTAWSAEGLMPYLPATARLRLLDGVAALSPAGSRFAADTVVDVNKLRERIAGSPGTNVRSVEHRLDTSTAAAVSGREMVADHFQAHRWAATSFTAAAVFATYGVPTPTVDVITAIEFVTAIRST</sequence>
<keyword evidence="5 6" id="KW-0949">S-adenosyl-L-methionine</keyword>
<evidence type="ECO:0000313" key="7">
    <source>
        <dbReference type="EMBL" id="RWA19668.1"/>
    </source>
</evidence>
<reference evidence="7 8" key="1">
    <citation type="submission" date="2013-06" db="EMBL/GenBank/DDBJ databases">
        <title>The draft sequence of the Mycobacterium elephantis genome.</title>
        <authorList>
            <person name="Pettersson F.B."/>
            <person name="Das S."/>
            <person name="Dasgupta S."/>
            <person name="Bhattacharya A."/>
            <person name="Kirsebom L.A."/>
        </authorList>
    </citation>
    <scope>NUCLEOTIDE SEQUENCE [LARGE SCALE GENOMIC DNA]</scope>
    <source>
        <strain evidence="7 8">DSM 44368</strain>
    </source>
</reference>
<comment type="similarity">
    <text evidence="2 6">Belongs to the UPF0677 family.</text>
</comment>